<proteinExistence type="predicted"/>
<sequence>MKQSKCLDASMLLTDSEQKKDELAIITGQKSVTQGKNADVWINFYEKIKEIRQYHKKHANVSVAPTTVDSIREQVFSPPNQAPDFTGEEGNGKYVDMDKYFQEYLNLNFIETN</sequence>
<dbReference type="InterPro" id="IPR021966">
    <property type="entry name" value="SF3a60_bindingd"/>
</dbReference>
<evidence type="ECO:0000313" key="3">
    <source>
        <dbReference type="EMBL" id="KRX07695.1"/>
    </source>
</evidence>
<dbReference type="Pfam" id="PF12108">
    <property type="entry name" value="SF3a60_bindingd"/>
    <property type="match status" value="1"/>
</dbReference>
<dbReference type="EMBL" id="LDAU01000082">
    <property type="protein sequence ID" value="KRX07695.1"/>
    <property type="molecule type" value="Genomic_DNA"/>
</dbReference>
<comment type="caution">
    <text evidence="3">The sequence shown here is derived from an EMBL/GenBank/DDBJ whole genome shotgun (WGS) entry which is preliminary data.</text>
</comment>
<protein>
    <submittedName>
        <fullName evidence="3">Uncharacterized protein</fullName>
    </submittedName>
</protein>
<keyword evidence="4" id="KW-1185">Reference proteome</keyword>
<name>A0A0V0QZG3_PSEPJ</name>
<evidence type="ECO:0000259" key="2">
    <source>
        <dbReference type="Pfam" id="PF16837"/>
    </source>
</evidence>
<evidence type="ECO:0000313" key="4">
    <source>
        <dbReference type="Proteomes" id="UP000054937"/>
    </source>
</evidence>
<dbReference type="InterPro" id="IPR031774">
    <property type="entry name" value="SF3A3_dom"/>
</dbReference>
<feature type="domain" description="Splicing factor SF3a60 binding" evidence="1">
    <location>
        <begin position="39"/>
        <end position="60"/>
    </location>
</feature>
<dbReference type="Proteomes" id="UP000054937">
    <property type="component" value="Unassembled WGS sequence"/>
</dbReference>
<dbReference type="AlphaFoldDB" id="A0A0V0QZG3"/>
<organism evidence="3 4">
    <name type="scientific">Pseudocohnilembus persalinus</name>
    <name type="common">Ciliate</name>
    <dbReference type="NCBI Taxonomy" id="266149"/>
    <lineage>
        <taxon>Eukaryota</taxon>
        <taxon>Sar</taxon>
        <taxon>Alveolata</taxon>
        <taxon>Ciliophora</taxon>
        <taxon>Intramacronucleata</taxon>
        <taxon>Oligohymenophorea</taxon>
        <taxon>Scuticociliatia</taxon>
        <taxon>Philasterida</taxon>
        <taxon>Pseudocohnilembidae</taxon>
        <taxon>Pseudocohnilembus</taxon>
    </lineage>
</organism>
<dbReference type="Pfam" id="PF16837">
    <property type="entry name" value="SF3A3"/>
    <property type="match status" value="1"/>
</dbReference>
<gene>
    <name evidence="3" type="ORF">PPERSA_11244</name>
</gene>
<dbReference type="InParanoid" id="A0A0V0QZG3"/>
<reference evidence="3 4" key="1">
    <citation type="journal article" date="2015" name="Sci. Rep.">
        <title>Genome of the facultative scuticociliatosis pathogen Pseudocohnilembus persalinus provides insight into its virulence through horizontal gene transfer.</title>
        <authorList>
            <person name="Xiong J."/>
            <person name="Wang G."/>
            <person name="Cheng J."/>
            <person name="Tian M."/>
            <person name="Pan X."/>
            <person name="Warren A."/>
            <person name="Jiang C."/>
            <person name="Yuan D."/>
            <person name="Miao W."/>
        </authorList>
    </citation>
    <scope>NUCLEOTIDE SEQUENCE [LARGE SCALE GENOMIC DNA]</scope>
    <source>
        <strain evidence="3">36N120E</strain>
    </source>
</reference>
<dbReference type="OrthoDB" id="2160351at2759"/>
<evidence type="ECO:0000259" key="1">
    <source>
        <dbReference type="Pfam" id="PF12108"/>
    </source>
</evidence>
<feature type="domain" description="SF3A3" evidence="2">
    <location>
        <begin position="85"/>
        <end position="108"/>
    </location>
</feature>
<accession>A0A0V0QZG3</accession>